<dbReference type="RefSeq" id="WP_345600940.1">
    <property type="nucleotide sequence ID" value="NZ_BAABLT010000022.1"/>
</dbReference>
<dbReference type="EMBL" id="JBHTIW010000001">
    <property type="protein sequence ID" value="MFD0918625.1"/>
    <property type="molecule type" value="Genomic_DNA"/>
</dbReference>
<keyword evidence="4 7" id="KW-1133">Transmembrane helix</keyword>
<feature type="region of interest" description="Disordered" evidence="6">
    <location>
        <begin position="344"/>
        <end position="384"/>
    </location>
</feature>
<dbReference type="PANTHER" id="PTHR33885:SF3">
    <property type="entry name" value="PHAGE SHOCK PROTEIN C"/>
    <property type="match status" value="1"/>
</dbReference>
<dbReference type="PANTHER" id="PTHR33885">
    <property type="entry name" value="PHAGE SHOCK PROTEIN C"/>
    <property type="match status" value="1"/>
</dbReference>
<feature type="compositionally biased region" description="Basic and acidic residues" evidence="6">
    <location>
        <begin position="350"/>
        <end position="359"/>
    </location>
</feature>
<feature type="transmembrane region" description="Helical" evidence="7">
    <location>
        <begin position="46"/>
        <end position="73"/>
    </location>
</feature>
<feature type="transmembrane region" description="Helical" evidence="7">
    <location>
        <begin position="93"/>
        <end position="126"/>
    </location>
</feature>
<comment type="subcellular location">
    <subcellularLocation>
        <location evidence="1">Cell membrane</location>
        <topology evidence="1">Single-pass membrane protein</topology>
    </subcellularLocation>
</comment>
<name>A0ABW3FKE4_9PSEU</name>
<evidence type="ECO:0000313" key="10">
    <source>
        <dbReference type="Proteomes" id="UP001597018"/>
    </source>
</evidence>
<evidence type="ECO:0000256" key="6">
    <source>
        <dbReference type="SAM" id="MobiDB-lite"/>
    </source>
</evidence>
<protein>
    <submittedName>
        <fullName evidence="9">PspC domain-containing protein</fullName>
    </submittedName>
</protein>
<dbReference type="Proteomes" id="UP001597018">
    <property type="component" value="Unassembled WGS sequence"/>
</dbReference>
<evidence type="ECO:0000256" key="7">
    <source>
        <dbReference type="SAM" id="Phobius"/>
    </source>
</evidence>
<keyword evidence="3 7" id="KW-0812">Transmembrane</keyword>
<evidence type="ECO:0000256" key="3">
    <source>
        <dbReference type="ARBA" id="ARBA00022692"/>
    </source>
</evidence>
<feature type="transmembrane region" description="Helical" evidence="7">
    <location>
        <begin position="243"/>
        <end position="266"/>
    </location>
</feature>
<evidence type="ECO:0000259" key="8">
    <source>
        <dbReference type="Pfam" id="PF04024"/>
    </source>
</evidence>
<gene>
    <name evidence="9" type="ORF">ACFQ16_02610</name>
</gene>
<feature type="domain" description="Phage shock protein PspC N-terminal" evidence="8">
    <location>
        <begin position="20"/>
        <end position="76"/>
    </location>
</feature>
<keyword evidence="2" id="KW-1003">Cell membrane</keyword>
<dbReference type="InterPro" id="IPR052027">
    <property type="entry name" value="PspC"/>
</dbReference>
<comment type="caution">
    <text evidence="9">The sequence shown here is derived from an EMBL/GenBank/DDBJ whole genome shotgun (WGS) entry which is preliminary data.</text>
</comment>
<dbReference type="Pfam" id="PF04024">
    <property type="entry name" value="PspC"/>
    <property type="match status" value="1"/>
</dbReference>
<reference evidence="10" key="1">
    <citation type="journal article" date="2019" name="Int. J. Syst. Evol. Microbiol.">
        <title>The Global Catalogue of Microorganisms (GCM) 10K type strain sequencing project: providing services to taxonomists for standard genome sequencing and annotation.</title>
        <authorList>
            <consortium name="The Broad Institute Genomics Platform"/>
            <consortium name="The Broad Institute Genome Sequencing Center for Infectious Disease"/>
            <person name="Wu L."/>
            <person name="Ma J."/>
        </authorList>
    </citation>
    <scope>NUCLEOTIDE SEQUENCE [LARGE SCALE GENOMIC DNA]</scope>
    <source>
        <strain evidence="10">CCUG 56401</strain>
    </source>
</reference>
<accession>A0ABW3FKE4</accession>
<evidence type="ECO:0000256" key="2">
    <source>
        <dbReference type="ARBA" id="ARBA00022475"/>
    </source>
</evidence>
<evidence type="ECO:0000256" key="5">
    <source>
        <dbReference type="ARBA" id="ARBA00023136"/>
    </source>
</evidence>
<evidence type="ECO:0000256" key="4">
    <source>
        <dbReference type="ARBA" id="ARBA00022989"/>
    </source>
</evidence>
<organism evidence="9 10">
    <name type="scientific">Saccharopolyspora rosea</name>
    <dbReference type="NCBI Taxonomy" id="524884"/>
    <lineage>
        <taxon>Bacteria</taxon>
        <taxon>Bacillati</taxon>
        <taxon>Actinomycetota</taxon>
        <taxon>Actinomycetes</taxon>
        <taxon>Pseudonocardiales</taxon>
        <taxon>Pseudonocardiaceae</taxon>
        <taxon>Saccharopolyspora</taxon>
    </lineage>
</organism>
<keyword evidence="5 7" id="KW-0472">Membrane</keyword>
<keyword evidence="10" id="KW-1185">Reference proteome</keyword>
<feature type="transmembrane region" description="Helical" evidence="7">
    <location>
        <begin position="192"/>
        <end position="212"/>
    </location>
</feature>
<sequence>MSTTKPSSVEDTLRDFWQTRPVRPRSGRRFAGVCVAIGLRYGIDPVLVRVAFVLAALYGGAGIALYLLCWLVFPQEGDPAIEPGTREPTSAVLALVLVLALIPAMSWSVQFPGVIGLVLGLGALFLLHRHHADRNRPEPPEPTGENAWVYPAAEQRTAPPSWDPLGAAPFAWDLPEPSRPEQPPEQRPKRRWITPVALLLAACCAVLARYSGQGLAEVLAVVLGVLGLAMVAGAFLHGGRGLIAVAIPVGALAMVASALPPGAAWLGVNDQRVHLIDAAAVAPRYRTAIGDVDLDLRDARFPGDREVRTGADVGVGDVTVRVPADVDVTARCSTGIGSVSCLRNTAEGPGQHREAHDDGPDGPGGGRLVLDLTTGTGDVEVTRG</sequence>
<evidence type="ECO:0000313" key="9">
    <source>
        <dbReference type="EMBL" id="MFD0918625.1"/>
    </source>
</evidence>
<evidence type="ECO:0000256" key="1">
    <source>
        <dbReference type="ARBA" id="ARBA00004162"/>
    </source>
</evidence>
<proteinExistence type="predicted"/>
<feature type="transmembrane region" description="Helical" evidence="7">
    <location>
        <begin position="218"/>
        <end position="236"/>
    </location>
</feature>
<dbReference type="InterPro" id="IPR007168">
    <property type="entry name" value="Phageshock_PspC_N"/>
</dbReference>